<evidence type="ECO:0000256" key="3">
    <source>
        <dbReference type="ARBA" id="ARBA00022741"/>
    </source>
</evidence>
<dbReference type="RefSeq" id="WP_283833097.1">
    <property type="nucleotide sequence ID" value="NZ_JASJEU010000025.1"/>
</dbReference>
<dbReference type="Proteomes" id="UP001232750">
    <property type="component" value="Unassembled WGS sequence"/>
</dbReference>
<feature type="domain" description="ABC transporter" evidence="9">
    <location>
        <begin position="967"/>
        <end position="1179"/>
    </location>
</feature>
<gene>
    <name evidence="11" type="primary">cydC</name>
    <name evidence="11" type="ORF">QNJ86_13120</name>
</gene>
<comment type="subcellular location">
    <subcellularLocation>
        <location evidence="1">Cell membrane</location>
        <topology evidence="1">Multi-pass membrane protein</topology>
    </subcellularLocation>
</comment>
<evidence type="ECO:0000313" key="11">
    <source>
        <dbReference type="EMBL" id="MDJ1651745.1"/>
    </source>
</evidence>
<feature type="transmembrane region" description="Helical" evidence="8">
    <location>
        <begin position="21"/>
        <end position="42"/>
    </location>
</feature>
<dbReference type="Gene3D" id="3.40.50.300">
    <property type="entry name" value="P-loop containing nucleotide triphosphate hydrolases"/>
    <property type="match status" value="2"/>
</dbReference>
<dbReference type="InterPro" id="IPR027417">
    <property type="entry name" value="P-loop_NTPase"/>
</dbReference>
<feature type="transmembrane region" description="Helical" evidence="8">
    <location>
        <begin position="160"/>
        <end position="176"/>
    </location>
</feature>
<dbReference type="SUPFAM" id="SSF52540">
    <property type="entry name" value="P-loop containing nucleoside triphosphate hydrolases"/>
    <property type="match status" value="2"/>
</dbReference>
<proteinExistence type="predicted"/>
<feature type="transmembrane region" description="Helical" evidence="8">
    <location>
        <begin position="268"/>
        <end position="287"/>
    </location>
</feature>
<evidence type="ECO:0000313" key="12">
    <source>
        <dbReference type="Proteomes" id="UP001232750"/>
    </source>
</evidence>
<evidence type="ECO:0000259" key="10">
    <source>
        <dbReference type="PROSITE" id="PS50929"/>
    </source>
</evidence>
<feature type="transmembrane region" description="Helical" evidence="8">
    <location>
        <begin position="760"/>
        <end position="783"/>
    </location>
</feature>
<dbReference type="Gene3D" id="1.20.1560.10">
    <property type="entry name" value="ABC transporter type 1, transmembrane domain"/>
    <property type="match status" value="2"/>
</dbReference>
<evidence type="ECO:0000256" key="8">
    <source>
        <dbReference type="SAM" id="Phobius"/>
    </source>
</evidence>
<feature type="transmembrane region" description="Helical" evidence="8">
    <location>
        <begin position="137"/>
        <end position="154"/>
    </location>
</feature>
<feature type="transmembrane region" description="Helical" evidence="8">
    <location>
        <begin position="905"/>
        <end position="928"/>
    </location>
</feature>
<keyword evidence="3" id="KW-0547">Nucleotide-binding</keyword>
<feature type="compositionally biased region" description="Basic and acidic residues" evidence="7">
    <location>
        <begin position="594"/>
        <end position="604"/>
    </location>
</feature>
<feature type="transmembrane region" description="Helical" evidence="8">
    <location>
        <begin position="240"/>
        <end position="262"/>
    </location>
</feature>
<dbReference type="PANTHER" id="PTHR24221:SF654">
    <property type="entry name" value="ATP-BINDING CASSETTE SUB-FAMILY B MEMBER 6"/>
    <property type="match status" value="1"/>
</dbReference>
<evidence type="ECO:0000259" key="9">
    <source>
        <dbReference type="PROSITE" id="PS50893"/>
    </source>
</evidence>
<feature type="domain" description="ABC transporter" evidence="9">
    <location>
        <begin position="332"/>
        <end position="565"/>
    </location>
</feature>
<organism evidence="11 12">
    <name type="scientific">Gordonibacter faecis</name>
    <dbReference type="NCBI Taxonomy" id="3047475"/>
    <lineage>
        <taxon>Bacteria</taxon>
        <taxon>Bacillati</taxon>
        <taxon>Actinomycetota</taxon>
        <taxon>Coriobacteriia</taxon>
        <taxon>Eggerthellales</taxon>
        <taxon>Eggerthellaceae</taxon>
        <taxon>Gordonibacter</taxon>
    </lineage>
</organism>
<name>A0ABT7DQB8_9ACTN</name>
<dbReference type="InterPro" id="IPR011527">
    <property type="entry name" value="ABC1_TM_dom"/>
</dbReference>
<feature type="region of interest" description="Disordered" evidence="7">
    <location>
        <begin position="594"/>
        <end position="627"/>
    </location>
</feature>
<keyword evidence="12" id="KW-1185">Reference proteome</keyword>
<evidence type="ECO:0000256" key="5">
    <source>
        <dbReference type="ARBA" id="ARBA00022989"/>
    </source>
</evidence>
<keyword evidence="5 8" id="KW-1133">Transmembrane helix</keyword>
<feature type="transmembrane region" description="Helical" evidence="8">
    <location>
        <begin position="789"/>
        <end position="809"/>
    </location>
</feature>
<evidence type="ECO:0000256" key="1">
    <source>
        <dbReference type="ARBA" id="ARBA00004651"/>
    </source>
</evidence>
<accession>A0ABT7DQB8</accession>
<feature type="transmembrane region" description="Helical" evidence="8">
    <location>
        <begin position="874"/>
        <end position="899"/>
    </location>
</feature>
<dbReference type="InterPro" id="IPR003593">
    <property type="entry name" value="AAA+_ATPase"/>
</dbReference>
<evidence type="ECO:0000256" key="7">
    <source>
        <dbReference type="SAM" id="MobiDB-lite"/>
    </source>
</evidence>
<protein>
    <submittedName>
        <fullName evidence="11">Thiol reductant ABC exporter subunit CydC</fullName>
    </submittedName>
</protein>
<dbReference type="Pfam" id="PF00664">
    <property type="entry name" value="ABC_membrane"/>
    <property type="match status" value="2"/>
</dbReference>
<keyword evidence="6 8" id="KW-0472">Membrane</keyword>
<dbReference type="EMBL" id="JASJEU010000025">
    <property type="protein sequence ID" value="MDJ1651745.1"/>
    <property type="molecule type" value="Genomic_DNA"/>
</dbReference>
<dbReference type="InterPro" id="IPR014223">
    <property type="entry name" value="ABC_CydC/D"/>
</dbReference>
<dbReference type="InterPro" id="IPR017871">
    <property type="entry name" value="ABC_transporter-like_CS"/>
</dbReference>
<keyword evidence="2 8" id="KW-0812">Transmembrane</keyword>
<feature type="transmembrane region" description="Helical" evidence="8">
    <location>
        <begin position="681"/>
        <end position="700"/>
    </location>
</feature>
<reference evidence="11 12" key="1">
    <citation type="submission" date="2023-05" db="EMBL/GenBank/DDBJ databases">
        <title>Gordonibacter KGMB12511T sp. nov., isolated from faeces of healthy Korean.</title>
        <authorList>
            <person name="Kim H.S."/>
            <person name="Kim J.-S."/>
            <person name="Suh M.K."/>
            <person name="Eom M.K."/>
            <person name="Do H.E."/>
            <person name="Lee J.-S."/>
        </authorList>
    </citation>
    <scope>NUCLEOTIDE SEQUENCE [LARGE SCALE GENOMIC DNA]</scope>
    <source>
        <strain evidence="11 12">KGMB12511</strain>
    </source>
</reference>
<feature type="domain" description="ABC transmembrane type-1" evidence="10">
    <location>
        <begin position="21"/>
        <end position="301"/>
    </location>
</feature>
<dbReference type="PROSITE" id="PS50929">
    <property type="entry name" value="ABC_TM1F"/>
    <property type="match status" value="2"/>
</dbReference>
<dbReference type="InterPro" id="IPR036640">
    <property type="entry name" value="ABC1_TM_sf"/>
</dbReference>
<dbReference type="SMART" id="SM00382">
    <property type="entry name" value="AAA"/>
    <property type="match status" value="2"/>
</dbReference>
<evidence type="ECO:0000256" key="4">
    <source>
        <dbReference type="ARBA" id="ARBA00022840"/>
    </source>
</evidence>
<dbReference type="PROSITE" id="PS00211">
    <property type="entry name" value="ABC_TRANSPORTER_1"/>
    <property type="match status" value="2"/>
</dbReference>
<keyword evidence="4" id="KW-0067">ATP-binding</keyword>
<evidence type="ECO:0000256" key="6">
    <source>
        <dbReference type="ARBA" id="ARBA00023136"/>
    </source>
</evidence>
<feature type="transmembrane region" description="Helical" evidence="8">
    <location>
        <begin position="646"/>
        <end position="675"/>
    </location>
</feature>
<dbReference type="PROSITE" id="PS50893">
    <property type="entry name" value="ABC_TRANSPORTER_2"/>
    <property type="match status" value="2"/>
</dbReference>
<dbReference type="NCBIfam" id="TIGR02868">
    <property type="entry name" value="CydC"/>
    <property type="match status" value="1"/>
</dbReference>
<evidence type="ECO:0000256" key="2">
    <source>
        <dbReference type="ARBA" id="ARBA00022692"/>
    </source>
</evidence>
<feature type="domain" description="ABC transmembrane type-1" evidence="10">
    <location>
        <begin position="651"/>
        <end position="934"/>
    </location>
</feature>
<dbReference type="Pfam" id="PF00005">
    <property type="entry name" value="ABC_tran"/>
    <property type="match status" value="2"/>
</dbReference>
<dbReference type="CDD" id="cd18781">
    <property type="entry name" value="ABC_6TM_AarD_CydDC_like"/>
    <property type="match status" value="1"/>
</dbReference>
<comment type="caution">
    <text evidence="11">The sequence shown here is derived from an EMBL/GenBank/DDBJ whole genome shotgun (WGS) entry which is preliminary data.</text>
</comment>
<dbReference type="InterPro" id="IPR003439">
    <property type="entry name" value="ABC_transporter-like_ATP-bd"/>
</dbReference>
<sequence>MFDKRLFALVPSAAKFIAADVALQWVGLLAHILLFLLIGSFVQDLVMGAANASAIAQLAGAAVLATAVRMACQALAQRMGLAASEAAKRAVRRQVYDKLVRLGPSYRERVATAEAVQISVEGAEQLESYFGSYLPQLFYALLAPLTLFVCIAPLSLPPAAALLACVPLIPASIMAVQKIAKRTMQRYWGSYTDLGSLFLEDIQGLSTLKVYRADEHAHERMNEQAEGFRRATMRLLRMQLNSITVMDICAFGGAAVGIVVTLGQYAEGAVALGAAFAIVFLSAEFFLPLRTLGSYFHTAMSGMAAADKMFAILDTPEDSDGTRCVDPSRADIVCRQVSYSFDGERKVLDEVDFEAPAGSFVGVTGESGSGKSTLAGIIAGTNAAFEGTVRVGGIDLREVSHASLRETVTVVSFDSYLFKGTVRSNLLLAKPTATDDELWDALSRCRLDAFVREAGGLEAPVTEAGRNLSGGQRQRLAMARALLHDAPVYVLDEATSNIDAESENALINLAHELAHTKTVIMISHRLSALREADRIYVLEEGRVAESGAHDELVVAGGPYACLWAQQVELEAFAHVTADESSAAANTTVVVSSEDARAPHIRAADSGESDTPASATPSAGPRVSPSAAPRRSHLSVMVRLVGLTRPLLPVMALAVLLGVAGFAAAIFLTVLGALALLDVAGLGSAVPYAVVVAGIGLCGFARGPLRYGEQLCNHYLAFRVLALVRDRVFAALRRLAPAKLEGRDKGDLVSLVTSDVELLEVFYAHTLSPAVIALVVSVGMTVFIGFQSPVLGALALASYVLVGVVVPLVASKASGDLGRAVRDRIGDMNAFVLDSLRGLAETLQYGRAADRVRELDERMGQLVAVERRLKGRTAFFMALTGTVVMACDVVMLVVSAALVGQGTLDAGAAVVATSALMSSFGPVIAVANLGSTLQQTLASGERVLDLLDERPQTDEVTDGEDLAQFEGATAQEVDFSYGGVRVLEQVNVDIQPGEVVRVAGRSGAGKSTLLKLLMRYWDTERGVVKMSGRDVRDVNTESLREHQGFMAQETHLFEGTIRDNIMLARPNATDAQLTEACAKASLTSLVERLPQGLDTPVGELGDLLSGGERQRIGLARVFLHDAPFVLLDEPTSNLDSLNEAAVLRALANNRADKTVVLVSHRASAAAIADRTFSVEYGRVS</sequence>
<dbReference type="PANTHER" id="PTHR24221">
    <property type="entry name" value="ATP-BINDING CASSETTE SUB-FAMILY B"/>
    <property type="match status" value="1"/>
</dbReference>
<dbReference type="SUPFAM" id="SSF90123">
    <property type="entry name" value="ABC transporter transmembrane region"/>
    <property type="match status" value="2"/>
</dbReference>
<dbReference type="InterPro" id="IPR039421">
    <property type="entry name" value="Type_1_exporter"/>
</dbReference>
<feature type="transmembrane region" description="Helical" evidence="8">
    <location>
        <begin position="54"/>
        <end position="72"/>
    </location>
</feature>